<dbReference type="PATRIC" id="fig|1309411.5.peg.1406"/>
<organism evidence="1 2">
    <name type="scientific">Deinococcus soli</name>
    <name type="common">ex Cha et al. 2016</name>
    <dbReference type="NCBI Taxonomy" id="1309411"/>
    <lineage>
        <taxon>Bacteria</taxon>
        <taxon>Thermotogati</taxon>
        <taxon>Deinococcota</taxon>
        <taxon>Deinococci</taxon>
        <taxon>Deinococcales</taxon>
        <taxon>Deinococcaceae</taxon>
        <taxon>Deinococcus</taxon>
    </lineage>
</organism>
<dbReference type="AlphaFoldDB" id="A0A0F7JMF1"/>
<dbReference type="OrthoDB" id="73133at2"/>
<protein>
    <submittedName>
        <fullName evidence="1">Uncharacterized protein</fullName>
    </submittedName>
</protein>
<keyword evidence="2" id="KW-1185">Reference proteome</keyword>
<name>A0A0F7JMF1_9DEIO</name>
<gene>
    <name evidence="1" type="ORF">SY84_06895</name>
</gene>
<sequence length="71" mass="8183">MSRAFVKEDEGERWTPPTAPRAYRVVWTGDPDAPEVLKETDDLLEALRWMQARDRHEFELRDGRGALLATG</sequence>
<dbReference type="Proteomes" id="UP000034024">
    <property type="component" value="Chromosome"/>
</dbReference>
<evidence type="ECO:0000313" key="1">
    <source>
        <dbReference type="EMBL" id="AKH16827.1"/>
    </source>
</evidence>
<accession>A0A0F7JMF1</accession>
<reference evidence="1 2" key="1">
    <citation type="submission" date="2015-01" db="EMBL/GenBank/DDBJ databases">
        <title>Deinococcus soli/N5/whole genome sequencing.</title>
        <authorList>
            <person name="Kim M.K."/>
            <person name="Srinivasan S."/>
            <person name="Lee J.-J."/>
        </authorList>
    </citation>
    <scope>NUCLEOTIDE SEQUENCE [LARGE SCALE GENOMIC DNA]</scope>
    <source>
        <strain evidence="1 2">N5</strain>
    </source>
</reference>
<proteinExistence type="predicted"/>
<evidence type="ECO:0000313" key="2">
    <source>
        <dbReference type="Proteomes" id="UP000034024"/>
    </source>
</evidence>
<dbReference type="KEGG" id="dch:SY84_06895"/>
<dbReference type="EMBL" id="CP011389">
    <property type="protein sequence ID" value="AKH16827.1"/>
    <property type="molecule type" value="Genomic_DNA"/>
</dbReference>
<dbReference type="RefSeq" id="WP_046843398.1">
    <property type="nucleotide sequence ID" value="NZ_BMHJ01000009.1"/>
</dbReference>